<keyword evidence="9" id="KW-0547">Nucleotide-binding</keyword>
<dbReference type="OrthoDB" id="9804789at2"/>
<comment type="caution">
    <text evidence="9">The sequence shown here is derived from an EMBL/GenBank/DDBJ whole genome shotgun (WGS) entry which is preliminary data.</text>
</comment>
<gene>
    <name evidence="9" type="ORF">DPM12_11055</name>
</gene>
<dbReference type="GO" id="GO:0005524">
    <property type="term" value="F:ATP binding"/>
    <property type="evidence" value="ECO:0007669"/>
    <property type="project" value="UniProtKB-KW"/>
</dbReference>
<comment type="pathway">
    <text evidence="1">Cofactor biosynthesis; adenosylcobalamin biosynthesis.</text>
</comment>
<dbReference type="InterPro" id="IPR000878">
    <property type="entry name" value="4pyrrol_Mease"/>
</dbReference>
<evidence type="ECO:0000256" key="2">
    <source>
        <dbReference type="ARBA" id="ARBA00005879"/>
    </source>
</evidence>
<keyword evidence="5" id="KW-0808">Transferase</keyword>
<protein>
    <submittedName>
        <fullName evidence="9">ATP-binding protein</fullName>
    </submittedName>
</protein>
<accession>A0A329QTZ3</accession>
<dbReference type="CDD" id="cd11645">
    <property type="entry name" value="Precorrin_2_C20_MT"/>
    <property type="match status" value="1"/>
</dbReference>
<dbReference type="InterPro" id="IPR014777">
    <property type="entry name" value="4pyrrole_Mease_sub1"/>
</dbReference>
<comment type="similarity">
    <text evidence="2">Belongs to the precorrin methyltransferase family.</text>
</comment>
<dbReference type="RefSeq" id="WP_112258382.1">
    <property type="nucleotide sequence ID" value="NZ_QMIG01000009.1"/>
</dbReference>
<dbReference type="Gene3D" id="3.40.1010.10">
    <property type="entry name" value="Cobalt-precorrin-4 Transmethylase, Domain 1"/>
    <property type="match status" value="2"/>
</dbReference>
<dbReference type="NCBIfam" id="TIGR01466">
    <property type="entry name" value="cobJ_cbiH"/>
    <property type="match status" value="1"/>
</dbReference>
<dbReference type="GO" id="GO:0009236">
    <property type="term" value="P:cobalamin biosynthetic process"/>
    <property type="evidence" value="ECO:0007669"/>
    <property type="project" value="UniProtKB-UniPathway"/>
</dbReference>
<evidence type="ECO:0000256" key="6">
    <source>
        <dbReference type="ARBA" id="ARBA00022691"/>
    </source>
</evidence>
<keyword evidence="3" id="KW-0169">Cobalamin biosynthesis</keyword>
<dbReference type="SUPFAM" id="SSF53790">
    <property type="entry name" value="Tetrapyrrole methylase"/>
    <property type="match status" value="2"/>
</dbReference>
<name>A0A329QTZ3_9ACTN</name>
<dbReference type="CDD" id="cd11646">
    <property type="entry name" value="Precorrin_3B_C17_MT"/>
    <property type="match status" value="1"/>
</dbReference>
<evidence type="ECO:0000313" key="10">
    <source>
        <dbReference type="Proteomes" id="UP000250462"/>
    </source>
</evidence>
<feature type="compositionally biased region" description="Basic and acidic residues" evidence="7">
    <location>
        <begin position="10"/>
        <end position="22"/>
    </location>
</feature>
<dbReference type="PANTHER" id="PTHR47036:SF1">
    <property type="entry name" value="COBALT-FACTOR III C(17)-METHYLTRANSFERASE-RELATED"/>
    <property type="match status" value="1"/>
</dbReference>
<sequence length="554" mass="59370">MSDAASSSDSHTDVRTDSHTDVHTGSPDDSTVGRLWGVGLGPGDPELITIKAARLIERADVIAYHSARHGRSIARSIAEPYLRGDQIEEPLVYPVTTEGTRHPGGYEGALAEFYEHAAKRLAEHLDAGRDVALLCAGDPFFYGSYMHMHERLRERYEAHAVPGVTSISGAAAELGRPLVQHEETFTVLPGTLPEPELARRLADTDAAAILKLGRTFTSVRDALAESGRLDGAYYVERATWGEGRIQRIADVDPETVPYFSVAVVPRDERATHGAAEQVHDVETGSRGEQSDPAWRGEVVVVGLGPAGTQWLTPEAEQELAAADHVVGYGPYVARVPTRAGQQRHSSGNRVEADRAVQALELARQGTRVAVVSSGDPGVFAMASAVLEQADDARWQGVDVRVVPGVTAAQAAAARVGAPLGHDFCMLSLSDRLKPWSVIEQRLDAAGAADLVVALYNPASRSRRAQLDKARAVLARHRSPGTPVVIARDVGGDDESVQVSTLEGFDADDVDMRCLVIVGSSRTRTTERPDGSVRVWTPRTYGEDAVSTAGQSPTD</sequence>
<dbReference type="InterPro" id="IPR003043">
    <property type="entry name" value="Uropor_MeTrfase_CS"/>
</dbReference>
<dbReference type="InterPro" id="IPR035996">
    <property type="entry name" value="4pyrrol_Methylase_sf"/>
</dbReference>
<dbReference type="UniPathway" id="UPA00148"/>
<keyword evidence="4" id="KW-0489">Methyltransferase</keyword>
<dbReference type="GO" id="GO:0032259">
    <property type="term" value="P:methylation"/>
    <property type="evidence" value="ECO:0007669"/>
    <property type="project" value="UniProtKB-KW"/>
</dbReference>
<evidence type="ECO:0000256" key="3">
    <source>
        <dbReference type="ARBA" id="ARBA00022573"/>
    </source>
</evidence>
<dbReference type="InterPro" id="IPR012382">
    <property type="entry name" value="CobI/CbiL"/>
</dbReference>
<keyword evidence="10" id="KW-1185">Reference proteome</keyword>
<evidence type="ECO:0000256" key="4">
    <source>
        <dbReference type="ARBA" id="ARBA00022603"/>
    </source>
</evidence>
<dbReference type="InterPro" id="IPR006364">
    <property type="entry name" value="CobI/CbiL/CobIJ_dom"/>
</dbReference>
<dbReference type="InterPro" id="IPR051810">
    <property type="entry name" value="Precorrin_MeTrfase"/>
</dbReference>
<evidence type="ECO:0000256" key="7">
    <source>
        <dbReference type="SAM" id="MobiDB-lite"/>
    </source>
</evidence>
<dbReference type="EMBL" id="QMIG01000009">
    <property type="protein sequence ID" value="RAW14188.1"/>
    <property type="molecule type" value="Genomic_DNA"/>
</dbReference>
<dbReference type="NCBIfam" id="TIGR01467">
    <property type="entry name" value="cobI_cbiL"/>
    <property type="match status" value="1"/>
</dbReference>
<dbReference type="GO" id="GO:0030788">
    <property type="term" value="F:precorrin-2 C20-methyltransferase activity"/>
    <property type="evidence" value="ECO:0007669"/>
    <property type="project" value="InterPro"/>
</dbReference>
<organism evidence="9 10">
    <name type="scientific">Phytoactinopolyspora halophila</name>
    <dbReference type="NCBI Taxonomy" id="1981511"/>
    <lineage>
        <taxon>Bacteria</taxon>
        <taxon>Bacillati</taxon>
        <taxon>Actinomycetota</taxon>
        <taxon>Actinomycetes</taxon>
        <taxon>Jiangellales</taxon>
        <taxon>Jiangellaceae</taxon>
        <taxon>Phytoactinopolyspora</taxon>
    </lineage>
</organism>
<dbReference type="Pfam" id="PF00590">
    <property type="entry name" value="TP_methylase"/>
    <property type="match status" value="2"/>
</dbReference>
<reference evidence="9 10" key="1">
    <citation type="submission" date="2018-06" db="EMBL/GenBank/DDBJ databases">
        <title>Phytoactinopolyspora halophila sp. nov., a novel halophilic actinomycete isolated from a saline soil in China.</title>
        <authorList>
            <person name="Tang S.-K."/>
        </authorList>
    </citation>
    <scope>NUCLEOTIDE SEQUENCE [LARGE SCALE GENOMIC DNA]</scope>
    <source>
        <strain evidence="9 10">YIM 96934</strain>
    </source>
</reference>
<feature type="region of interest" description="Disordered" evidence="7">
    <location>
        <begin position="1"/>
        <end position="35"/>
    </location>
</feature>
<feature type="domain" description="Tetrapyrrole methylase" evidence="8">
    <location>
        <begin position="34"/>
        <end position="244"/>
    </location>
</feature>
<feature type="domain" description="Tetrapyrrole methylase" evidence="8">
    <location>
        <begin position="298"/>
        <end position="502"/>
    </location>
</feature>
<dbReference type="InterPro" id="IPR006363">
    <property type="entry name" value="Cbl_synth_CobJ/CibH_dom"/>
</dbReference>
<dbReference type="InterPro" id="IPR014776">
    <property type="entry name" value="4pyrrole_Mease_sub2"/>
</dbReference>
<evidence type="ECO:0000256" key="5">
    <source>
        <dbReference type="ARBA" id="ARBA00022679"/>
    </source>
</evidence>
<dbReference type="PROSITE" id="PS00839">
    <property type="entry name" value="SUMT_1"/>
    <property type="match status" value="1"/>
</dbReference>
<dbReference type="NCBIfam" id="NF004647">
    <property type="entry name" value="PRK05990.1"/>
    <property type="match status" value="1"/>
</dbReference>
<dbReference type="Gene3D" id="3.30.950.10">
    <property type="entry name" value="Methyltransferase, Cobalt-precorrin-4 Transmethylase, Domain 2"/>
    <property type="match status" value="2"/>
</dbReference>
<keyword evidence="6" id="KW-0949">S-adenosyl-L-methionine</keyword>
<proteinExistence type="inferred from homology"/>
<feature type="region of interest" description="Disordered" evidence="7">
    <location>
        <begin position="523"/>
        <end position="554"/>
    </location>
</feature>
<keyword evidence="9" id="KW-0067">ATP-binding</keyword>
<dbReference type="PANTHER" id="PTHR47036">
    <property type="entry name" value="COBALT-FACTOR III C(17)-METHYLTRANSFERASE-RELATED"/>
    <property type="match status" value="1"/>
</dbReference>
<dbReference type="Proteomes" id="UP000250462">
    <property type="component" value="Unassembled WGS sequence"/>
</dbReference>
<evidence type="ECO:0000256" key="1">
    <source>
        <dbReference type="ARBA" id="ARBA00004953"/>
    </source>
</evidence>
<evidence type="ECO:0000313" key="9">
    <source>
        <dbReference type="EMBL" id="RAW14188.1"/>
    </source>
</evidence>
<evidence type="ECO:0000259" key="8">
    <source>
        <dbReference type="Pfam" id="PF00590"/>
    </source>
</evidence>
<dbReference type="AlphaFoldDB" id="A0A329QTZ3"/>